<dbReference type="Gene3D" id="2.60.120.620">
    <property type="entry name" value="q2cbj1_9rhob like domain"/>
    <property type="match status" value="1"/>
</dbReference>
<reference evidence="1 2" key="1">
    <citation type="submission" date="2017-08" db="EMBL/GenBank/DDBJ databases">
        <title>Infants hospitalized years apart are colonized by the same room-sourced microbial strains.</title>
        <authorList>
            <person name="Brooks B."/>
            <person name="Olm M.R."/>
            <person name="Firek B.A."/>
            <person name="Baker R."/>
            <person name="Thomas B.C."/>
            <person name="Morowitz M.J."/>
            <person name="Banfield J.F."/>
        </authorList>
    </citation>
    <scope>NUCLEOTIDE SEQUENCE [LARGE SCALE GENOMIC DNA]</scope>
    <source>
        <strain evidence="1">S2_012_000_R2_81</strain>
    </source>
</reference>
<comment type="caution">
    <text evidence="1">The sequence shown here is derived from an EMBL/GenBank/DDBJ whole genome shotgun (WGS) entry which is preliminary data.</text>
</comment>
<gene>
    <name evidence="1" type="ORF">DI603_17210</name>
</gene>
<proteinExistence type="predicted"/>
<accession>A0A2W5DHZ4</accession>
<dbReference type="InterPro" id="IPR012668">
    <property type="entry name" value="CHP02466"/>
</dbReference>
<dbReference type="Pfam" id="PF13759">
    <property type="entry name" value="2OG-FeII_Oxy_5"/>
    <property type="match status" value="1"/>
</dbReference>
<dbReference type="SUPFAM" id="SSF51197">
    <property type="entry name" value="Clavaminate synthase-like"/>
    <property type="match status" value="1"/>
</dbReference>
<sequence>MSALPQRTDQVFGLFPTPVQMSAGVLPPALVAGLVQHFSQQAVQANNASEQLSHTRMLQPADSPLLVQAAALITPRLVDFGQLLFGEALGWAIKEMWVNVLDTGGRQSVHNHANSFASGVIYLTETDESSRTVFMKSPGGQEFSLKNDHAGVTTGPYNAEKWIAPAPRPGDLLMFPSYLMHAVPPNAGGRRITMAFNAIPTRLESWGYTLSFSA</sequence>
<name>A0A2W5DHZ4_9BURK</name>
<dbReference type="AlphaFoldDB" id="A0A2W5DHZ4"/>
<organism evidence="1 2">
    <name type="scientific">Roseateles depolymerans</name>
    <dbReference type="NCBI Taxonomy" id="76731"/>
    <lineage>
        <taxon>Bacteria</taxon>
        <taxon>Pseudomonadati</taxon>
        <taxon>Pseudomonadota</taxon>
        <taxon>Betaproteobacteria</taxon>
        <taxon>Burkholderiales</taxon>
        <taxon>Sphaerotilaceae</taxon>
        <taxon>Roseateles</taxon>
    </lineage>
</organism>
<evidence type="ECO:0000313" key="2">
    <source>
        <dbReference type="Proteomes" id="UP000249633"/>
    </source>
</evidence>
<evidence type="ECO:0000313" key="1">
    <source>
        <dbReference type="EMBL" id="PZP29404.1"/>
    </source>
</evidence>
<evidence type="ECO:0008006" key="3">
    <source>
        <dbReference type="Google" id="ProtNLM"/>
    </source>
</evidence>
<dbReference type="Proteomes" id="UP000249633">
    <property type="component" value="Unassembled WGS sequence"/>
</dbReference>
<dbReference type="EMBL" id="QFOD01000018">
    <property type="protein sequence ID" value="PZP29404.1"/>
    <property type="molecule type" value="Genomic_DNA"/>
</dbReference>
<protein>
    <recommendedName>
        <fullName evidence="3">Fe2OG dioxygenase domain-containing protein</fullName>
    </recommendedName>
</protein>